<evidence type="ECO:0000256" key="1">
    <source>
        <dbReference type="SAM" id="MobiDB-lite"/>
    </source>
</evidence>
<reference evidence="2" key="1">
    <citation type="submission" date="2023-06" db="EMBL/GenBank/DDBJ databases">
        <authorList>
            <consortium name="Lawrence Berkeley National Laboratory"/>
            <person name="Ahrendt S."/>
            <person name="Sahu N."/>
            <person name="Indic B."/>
            <person name="Wong-Bajracharya J."/>
            <person name="Merenyi Z."/>
            <person name="Ke H.-M."/>
            <person name="Monk M."/>
            <person name="Kocsube S."/>
            <person name="Drula E."/>
            <person name="Lipzen A."/>
            <person name="Balint B."/>
            <person name="Henrissat B."/>
            <person name="Andreopoulos B."/>
            <person name="Martin F.M."/>
            <person name="Harder C.B."/>
            <person name="Rigling D."/>
            <person name="Ford K.L."/>
            <person name="Foster G.D."/>
            <person name="Pangilinan J."/>
            <person name="Papanicolaou A."/>
            <person name="Barry K."/>
            <person name="LaButti K."/>
            <person name="Viragh M."/>
            <person name="Koriabine M."/>
            <person name="Yan M."/>
            <person name="Riley R."/>
            <person name="Champramary S."/>
            <person name="Plett K.L."/>
            <person name="Tsai I.J."/>
            <person name="Slot J."/>
            <person name="Sipos G."/>
            <person name="Plett J."/>
            <person name="Nagy L.G."/>
            <person name="Grigoriev I.V."/>
        </authorList>
    </citation>
    <scope>NUCLEOTIDE SEQUENCE</scope>
    <source>
        <strain evidence="2">HWK02</strain>
    </source>
</reference>
<comment type="caution">
    <text evidence="2">The sequence shown here is derived from an EMBL/GenBank/DDBJ whole genome shotgun (WGS) entry which is preliminary data.</text>
</comment>
<feature type="compositionally biased region" description="Polar residues" evidence="1">
    <location>
        <begin position="249"/>
        <end position="259"/>
    </location>
</feature>
<evidence type="ECO:0000313" key="2">
    <source>
        <dbReference type="EMBL" id="KAK0484261.1"/>
    </source>
</evidence>
<accession>A0AA39PHD3</accession>
<gene>
    <name evidence="2" type="ORF">EDD18DRAFT_1111879</name>
</gene>
<dbReference type="AlphaFoldDB" id="A0AA39PHD3"/>
<name>A0AA39PHD3_9AGAR</name>
<organism evidence="2 3">
    <name type="scientific">Armillaria luteobubalina</name>
    <dbReference type="NCBI Taxonomy" id="153913"/>
    <lineage>
        <taxon>Eukaryota</taxon>
        <taxon>Fungi</taxon>
        <taxon>Dikarya</taxon>
        <taxon>Basidiomycota</taxon>
        <taxon>Agaricomycotina</taxon>
        <taxon>Agaricomycetes</taxon>
        <taxon>Agaricomycetidae</taxon>
        <taxon>Agaricales</taxon>
        <taxon>Marasmiineae</taxon>
        <taxon>Physalacriaceae</taxon>
        <taxon>Armillaria</taxon>
    </lineage>
</organism>
<dbReference type="Proteomes" id="UP001175228">
    <property type="component" value="Unassembled WGS sequence"/>
</dbReference>
<feature type="region of interest" description="Disordered" evidence="1">
    <location>
        <begin position="1"/>
        <end position="20"/>
    </location>
</feature>
<keyword evidence="3" id="KW-1185">Reference proteome</keyword>
<evidence type="ECO:0000313" key="3">
    <source>
        <dbReference type="Proteomes" id="UP001175228"/>
    </source>
</evidence>
<dbReference type="EMBL" id="JAUEPU010000055">
    <property type="protein sequence ID" value="KAK0484261.1"/>
    <property type="molecule type" value="Genomic_DNA"/>
</dbReference>
<sequence length="333" mass="37075">MSGLETKSKQRRPCRNDDVGPMSLYSNGSIFFIITAYPWLDRSTTSSGNEGRHGLCAEYRYSRLPTANEALWMSARLCELPSLSGIILRRNQAASLERYILRLLFSLRVLNTILYPICKRLPRSSHRHTSRSPTRCRSLALIYTPDKVEHGLVLDIRVLCTIKRKDTAGGKWIIGVPSVCRKMNLSCNMGIVHVSSESQWNCTDDVEKLDEVKTEGKRSVTAEYRSIADVFVSTMSSREQVEHTRIRMQPSSSLASSDDGQMRPRSPATQFAKLLSFDHNQNITVLLARAPGERGNISGSADDFIVLSAGDGSEGSKMEFVSYGGGGRERSMA</sequence>
<protein>
    <submittedName>
        <fullName evidence="2">Uncharacterized protein</fullName>
    </submittedName>
</protein>
<feature type="region of interest" description="Disordered" evidence="1">
    <location>
        <begin position="243"/>
        <end position="266"/>
    </location>
</feature>
<proteinExistence type="predicted"/>